<proteinExistence type="predicted"/>
<dbReference type="EMBL" id="CAMAPE010000008">
    <property type="protein sequence ID" value="CAH9072733.1"/>
    <property type="molecule type" value="Genomic_DNA"/>
</dbReference>
<name>A0A9P1E1X9_CUSEU</name>
<gene>
    <name evidence="2" type="ORF">CEURO_LOCUS4499</name>
</gene>
<evidence type="ECO:0000313" key="2">
    <source>
        <dbReference type="EMBL" id="CAH9072733.1"/>
    </source>
</evidence>
<dbReference type="OrthoDB" id="1461976at2759"/>
<sequence length="128" mass="14938">MWITLFVQTSCGDQSAFFHEFSSTLQVLLFSCLFFFFPHRKCFFFPFQTGCLFSYIASTILHFLSFEATKAASPMLGKYYREHKKPGFIQFHLVPILVKSMSEDHYVSDEGEIVFYQTDPQLSSIKKQ</sequence>
<accession>A0A9P1E1X9</accession>
<keyword evidence="1" id="KW-0472">Membrane</keyword>
<keyword evidence="1" id="KW-0812">Transmembrane</keyword>
<comment type="caution">
    <text evidence="2">The sequence shown here is derived from an EMBL/GenBank/DDBJ whole genome shotgun (WGS) entry which is preliminary data.</text>
</comment>
<protein>
    <submittedName>
        <fullName evidence="2">Uncharacterized protein</fullName>
    </submittedName>
</protein>
<organism evidence="2 3">
    <name type="scientific">Cuscuta europaea</name>
    <name type="common">European dodder</name>
    <dbReference type="NCBI Taxonomy" id="41803"/>
    <lineage>
        <taxon>Eukaryota</taxon>
        <taxon>Viridiplantae</taxon>
        <taxon>Streptophyta</taxon>
        <taxon>Embryophyta</taxon>
        <taxon>Tracheophyta</taxon>
        <taxon>Spermatophyta</taxon>
        <taxon>Magnoliopsida</taxon>
        <taxon>eudicotyledons</taxon>
        <taxon>Gunneridae</taxon>
        <taxon>Pentapetalae</taxon>
        <taxon>asterids</taxon>
        <taxon>lamiids</taxon>
        <taxon>Solanales</taxon>
        <taxon>Convolvulaceae</taxon>
        <taxon>Cuscuteae</taxon>
        <taxon>Cuscuta</taxon>
        <taxon>Cuscuta subgen. Cuscuta</taxon>
    </lineage>
</organism>
<feature type="transmembrane region" description="Helical" evidence="1">
    <location>
        <begin position="16"/>
        <end position="36"/>
    </location>
</feature>
<dbReference type="AlphaFoldDB" id="A0A9P1E1X9"/>
<evidence type="ECO:0000256" key="1">
    <source>
        <dbReference type="SAM" id="Phobius"/>
    </source>
</evidence>
<feature type="transmembrane region" description="Helical" evidence="1">
    <location>
        <begin position="43"/>
        <end position="64"/>
    </location>
</feature>
<reference evidence="2" key="1">
    <citation type="submission" date="2022-07" db="EMBL/GenBank/DDBJ databases">
        <authorList>
            <person name="Macas J."/>
            <person name="Novak P."/>
            <person name="Neumann P."/>
        </authorList>
    </citation>
    <scope>NUCLEOTIDE SEQUENCE</scope>
</reference>
<dbReference type="Proteomes" id="UP001152484">
    <property type="component" value="Unassembled WGS sequence"/>
</dbReference>
<keyword evidence="3" id="KW-1185">Reference proteome</keyword>
<evidence type="ECO:0000313" key="3">
    <source>
        <dbReference type="Proteomes" id="UP001152484"/>
    </source>
</evidence>
<keyword evidence="1" id="KW-1133">Transmembrane helix</keyword>